<proteinExistence type="predicted"/>
<reference evidence="5" key="1">
    <citation type="submission" date="2021-03" db="EMBL/GenBank/DDBJ databases">
        <title>Draft genome sequence of rust myrtle Austropuccinia psidii MF-1, a brazilian biotype.</title>
        <authorList>
            <person name="Quecine M.C."/>
            <person name="Pachon D.M.R."/>
            <person name="Bonatelli M.L."/>
            <person name="Correr F.H."/>
            <person name="Franceschini L.M."/>
            <person name="Leite T.F."/>
            <person name="Margarido G.R.A."/>
            <person name="Almeida C.A."/>
            <person name="Ferrarezi J.A."/>
            <person name="Labate C.A."/>
        </authorList>
    </citation>
    <scope>NUCLEOTIDE SEQUENCE</scope>
    <source>
        <strain evidence="5">MF-1</strain>
    </source>
</reference>
<dbReference type="Gene3D" id="1.10.10.60">
    <property type="entry name" value="Homeodomain-like"/>
    <property type="match status" value="1"/>
</dbReference>
<comment type="caution">
    <text evidence="5">The sequence shown here is derived from an EMBL/GenBank/DDBJ whole genome shotgun (WGS) entry which is preliminary data.</text>
</comment>
<dbReference type="InterPro" id="IPR009057">
    <property type="entry name" value="Homeodomain-like_sf"/>
</dbReference>
<evidence type="ECO:0000256" key="1">
    <source>
        <dbReference type="PROSITE-ProRule" id="PRU00108"/>
    </source>
</evidence>
<feature type="region of interest" description="Disordered" evidence="3">
    <location>
        <begin position="1"/>
        <end position="22"/>
    </location>
</feature>
<dbReference type="GO" id="GO:0005634">
    <property type="term" value="C:nucleus"/>
    <property type="evidence" value="ECO:0007669"/>
    <property type="project" value="UniProtKB-SubCell"/>
</dbReference>
<dbReference type="SMART" id="SM00389">
    <property type="entry name" value="HOX"/>
    <property type="match status" value="1"/>
</dbReference>
<organism evidence="5 6">
    <name type="scientific">Austropuccinia psidii MF-1</name>
    <dbReference type="NCBI Taxonomy" id="1389203"/>
    <lineage>
        <taxon>Eukaryota</taxon>
        <taxon>Fungi</taxon>
        <taxon>Dikarya</taxon>
        <taxon>Basidiomycota</taxon>
        <taxon>Pucciniomycotina</taxon>
        <taxon>Pucciniomycetes</taxon>
        <taxon>Pucciniales</taxon>
        <taxon>Sphaerophragmiaceae</taxon>
        <taxon>Austropuccinia</taxon>
    </lineage>
</organism>
<dbReference type="CDD" id="cd00086">
    <property type="entry name" value="homeodomain"/>
    <property type="match status" value="1"/>
</dbReference>
<dbReference type="AlphaFoldDB" id="A0A9Q3CUF7"/>
<dbReference type="Proteomes" id="UP000765509">
    <property type="component" value="Unassembled WGS sequence"/>
</dbReference>
<dbReference type="SUPFAM" id="SSF46689">
    <property type="entry name" value="Homeodomain-like"/>
    <property type="match status" value="1"/>
</dbReference>
<protein>
    <recommendedName>
        <fullName evidence="4">Homeobox domain-containing protein</fullName>
    </recommendedName>
</protein>
<keyword evidence="1 2" id="KW-0371">Homeobox</keyword>
<keyword evidence="1 2" id="KW-0539">Nucleus</keyword>
<dbReference type="EMBL" id="AVOT02009707">
    <property type="protein sequence ID" value="MBW0488657.1"/>
    <property type="molecule type" value="Genomic_DNA"/>
</dbReference>
<name>A0A9Q3CUF7_9BASI</name>
<keyword evidence="6" id="KW-1185">Reference proteome</keyword>
<feature type="DNA-binding region" description="Homeobox" evidence="1">
    <location>
        <begin position="39"/>
        <end position="81"/>
    </location>
</feature>
<dbReference type="OrthoDB" id="6159439at2759"/>
<evidence type="ECO:0000256" key="3">
    <source>
        <dbReference type="SAM" id="MobiDB-lite"/>
    </source>
</evidence>
<dbReference type="Pfam" id="PF00046">
    <property type="entry name" value="Homeodomain"/>
    <property type="match status" value="1"/>
</dbReference>
<keyword evidence="1 2" id="KW-0238">DNA-binding</keyword>
<gene>
    <name evidence="5" type="ORF">O181_028372</name>
</gene>
<evidence type="ECO:0000313" key="6">
    <source>
        <dbReference type="Proteomes" id="UP000765509"/>
    </source>
</evidence>
<dbReference type="PROSITE" id="PS50071">
    <property type="entry name" value="HOMEOBOX_2"/>
    <property type="match status" value="1"/>
</dbReference>
<comment type="subcellular location">
    <subcellularLocation>
        <location evidence="1 2">Nucleus</location>
    </subcellularLocation>
</comment>
<dbReference type="InterPro" id="IPR001356">
    <property type="entry name" value="HD"/>
</dbReference>
<feature type="domain" description="Homeobox" evidence="4">
    <location>
        <begin position="37"/>
        <end position="80"/>
    </location>
</feature>
<evidence type="ECO:0000313" key="5">
    <source>
        <dbReference type="EMBL" id="MBW0488657.1"/>
    </source>
</evidence>
<dbReference type="GO" id="GO:0003677">
    <property type="term" value="F:DNA binding"/>
    <property type="evidence" value="ECO:0007669"/>
    <property type="project" value="UniProtKB-UniRule"/>
</dbReference>
<feature type="region of interest" description="Disordered" evidence="3">
    <location>
        <begin position="85"/>
        <end position="133"/>
    </location>
</feature>
<sequence>MSSNKKSIHSNHKRSAYPQRRPHVIHFGHPYSCTPILETIFESNKSPNHKQVSCIMAQTGLKRKQITSWFWRKRKELLEMKKNGLDGHQKSSNQLSTSGHQLLAPNHAKKSKPVWFSRTKQDQDPKYRPSGITKKTFKTNKRSTGAELRSSVEPILLGSRRNFPDNRTSARMTSSSDIATPISSVNLLEQPIPTISLVKNHQRSPLLIRCKLRPFEQEVGSSHSTQSDYHIRELNKPIHLDNVKSQAIPLDPLLENEMREASLGNQDLSYCSLSGIYSQWTSNSCTSTVDSLSSPTFRLCHNQYVIPETENFYDSSSLTTSPERVDYNRLDDNQYAIPKTENFYDSSSLTTSPERVDYNRLDGNQYTFQVNQQVKLEDYVTPPSNRMIDPENSNHKQNSRTIFQYQPDSSPEIFFSSSNHSLNWSVKNEEESEPVGFQQERLEYDQAHSLVPIGYEVHRWSELSDIDGASRYSSKSIESLLANGVNQPTTLEYSSFLNVNEQSRTIDYSCLLNSSENQVMLSQPATPNYAGLSMSIDKNNNDDRLEESRRCFMEMKRSPSWMTTDDECGRRNKNELIKQVIESCDGQNNLFSFHGNLLNQDFAVEEDPRLFMWERQGAGSETNELLRDWKDLFKSHTVPVQYSSYTTHLHTALQQPSFCFVLLTHFKSSQNLVSHNGHSSGLVLVLKSTILYQATSISTSNKLLSSFHLIKIKV</sequence>
<evidence type="ECO:0000256" key="2">
    <source>
        <dbReference type="RuleBase" id="RU000682"/>
    </source>
</evidence>
<feature type="compositionally biased region" description="Polar residues" evidence="3">
    <location>
        <begin position="90"/>
        <end position="100"/>
    </location>
</feature>
<accession>A0A9Q3CUF7</accession>
<evidence type="ECO:0000259" key="4">
    <source>
        <dbReference type="PROSITE" id="PS50071"/>
    </source>
</evidence>